<protein>
    <submittedName>
        <fullName evidence="1">Uncharacterized protein</fullName>
    </submittedName>
</protein>
<feature type="non-terminal residue" evidence="1">
    <location>
        <position position="1"/>
    </location>
</feature>
<reference evidence="1 2" key="1">
    <citation type="journal article" date="2006" name="Science">
        <title>Phytophthora genome sequences uncover evolutionary origins and mechanisms of pathogenesis.</title>
        <authorList>
            <person name="Tyler B.M."/>
            <person name="Tripathy S."/>
            <person name="Zhang X."/>
            <person name="Dehal P."/>
            <person name="Jiang R.H."/>
            <person name="Aerts A."/>
            <person name="Arredondo F.D."/>
            <person name="Baxter L."/>
            <person name="Bensasson D."/>
            <person name="Beynon J.L."/>
            <person name="Chapman J."/>
            <person name="Damasceno C.M."/>
            <person name="Dorrance A.E."/>
            <person name="Dou D."/>
            <person name="Dickerman A.W."/>
            <person name="Dubchak I.L."/>
            <person name="Garbelotto M."/>
            <person name="Gijzen M."/>
            <person name="Gordon S.G."/>
            <person name="Govers F."/>
            <person name="Grunwald N.J."/>
            <person name="Huang W."/>
            <person name="Ivors K.L."/>
            <person name="Jones R.W."/>
            <person name="Kamoun S."/>
            <person name="Krampis K."/>
            <person name="Lamour K.H."/>
            <person name="Lee M.K."/>
            <person name="McDonald W.H."/>
            <person name="Medina M."/>
            <person name="Meijer H.J."/>
            <person name="Nordberg E.K."/>
            <person name="Maclean D.J."/>
            <person name="Ospina-Giraldo M.D."/>
            <person name="Morris P.F."/>
            <person name="Phuntumart V."/>
            <person name="Putnam N.H."/>
            <person name="Rash S."/>
            <person name="Rose J.K."/>
            <person name="Sakihama Y."/>
            <person name="Salamov A.A."/>
            <person name="Savidor A."/>
            <person name="Scheuring C.F."/>
            <person name="Smith B.M."/>
            <person name="Sobral B.W."/>
            <person name="Terry A."/>
            <person name="Torto-Alalibo T.A."/>
            <person name="Win J."/>
            <person name="Xu Z."/>
            <person name="Zhang H."/>
            <person name="Grigoriev I.V."/>
            <person name="Rokhsar D.S."/>
            <person name="Boore J.L."/>
        </authorList>
    </citation>
    <scope>NUCLEOTIDE SEQUENCE [LARGE SCALE GENOMIC DNA]</scope>
    <source>
        <strain evidence="1 2">P6497</strain>
    </source>
</reference>
<sequence>ACANSFAFFSSSPLVVQQPPTHRLLVVIPVRRECCSWRCDSSARATYFTAPTSTTTDPAHAGVDYVEARGAVLFEVGQQRAQLARAFAVVLEAPANASTLLRASTEIVVEQTQPSKSTSV</sequence>
<proteinExistence type="predicted"/>
<dbReference type="RefSeq" id="XP_009533769.1">
    <property type="nucleotide sequence ID" value="XM_009535474.1"/>
</dbReference>
<dbReference type="OMA" id="CANSFAF"/>
<dbReference type="SUPFAM" id="SSF141072">
    <property type="entry name" value="CalX-like"/>
    <property type="match status" value="1"/>
</dbReference>
<dbReference type="InterPro" id="IPR038081">
    <property type="entry name" value="CalX-like_sf"/>
</dbReference>
<feature type="non-terminal residue" evidence="1">
    <location>
        <position position="120"/>
    </location>
</feature>
<dbReference type="GeneID" id="20652923"/>
<dbReference type="EMBL" id="JH159158">
    <property type="protein sequence ID" value="EGZ11024.1"/>
    <property type="molecule type" value="Genomic_DNA"/>
</dbReference>
<accession>G5A276</accession>
<dbReference type="AlphaFoldDB" id="G5A276"/>
<dbReference type="InParanoid" id="G5A276"/>
<organism evidence="1 2">
    <name type="scientific">Phytophthora sojae (strain P6497)</name>
    <name type="common">Soybean stem and root rot agent</name>
    <name type="synonym">Phytophthora megasperma f. sp. glycines</name>
    <dbReference type="NCBI Taxonomy" id="1094619"/>
    <lineage>
        <taxon>Eukaryota</taxon>
        <taxon>Sar</taxon>
        <taxon>Stramenopiles</taxon>
        <taxon>Oomycota</taxon>
        <taxon>Peronosporomycetes</taxon>
        <taxon>Peronosporales</taxon>
        <taxon>Peronosporaceae</taxon>
        <taxon>Phytophthora</taxon>
    </lineage>
</organism>
<gene>
    <name evidence="1" type="ORF">PHYSODRAFT_450315</name>
</gene>
<evidence type="ECO:0000313" key="2">
    <source>
        <dbReference type="Proteomes" id="UP000002640"/>
    </source>
</evidence>
<name>G5A276_PHYSP</name>
<dbReference type="Proteomes" id="UP000002640">
    <property type="component" value="Unassembled WGS sequence"/>
</dbReference>
<dbReference type="KEGG" id="psoj:PHYSODRAFT_450315"/>
<evidence type="ECO:0000313" key="1">
    <source>
        <dbReference type="EMBL" id="EGZ11024.1"/>
    </source>
</evidence>
<keyword evidence="2" id="KW-1185">Reference proteome</keyword>